<feature type="domain" description="Helicase C-terminal" evidence="12">
    <location>
        <begin position="250"/>
        <end position="410"/>
    </location>
</feature>
<feature type="region of interest" description="Disordered" evidence="10">
    <location>
        <begin position="1"/>
        <end position="33"/>
    </location>
</feature>
<dbReference type="InterPro" id="IPR001650">
    <property type="entry name" value="Helicase_C-like"/>
</dbReference>
<feature type="compositionally biased region" description="Acidic residues" evidence="10">
    <location>
        <begin position="22"/>
        <end position="33"/>
    </location>
</feature>
<dbReference type="eggNOG" id="KOG0330">
    <property type="taxonomic scope" value="Eukaryota"/>
</dbReference>
<dbReference type="Gene3D" id="3.40.50.300">
    <property type="entry name" value="P-loop containing nucleotide triphosphate hydrolases"/>
    <property type="match status" value="2"/>
</dbReference>
<keyword evidence="3 9" id="KW-0378">Hydrolase</keyword>
<dbReference type="GO" id="GO:0003723">
    <property type="term" value="F:RNA binding"/>
    <property type="evidence" value="ECO:0007669"/>
    <property type="project" value="UniProtKB-KW"/>
</dbReference>
<evidence type="ECO:0008006" key="15">
    <source>
        <dbReference type="Google" id="ProtNLM"/>
    </source>
</evidence>
<dbReference type="Pfam" id="PF00271">
    <property type="entry name" value="Helicase_C"/>
    <property type="match status" value="1"/>
</dbReference>
<evidence type="ECO:0000256" key="1">
    <source>
        <dbReference type="ARBA" id="ARBA00004123"/>
    </source>
</evidence>
<dbReference type="Pfam" id="PF00270">
    <property type="entry name" value="DEAD"/>
    <property type="match status" value="1"/>
</dbReference>
<reference evidence="13 14" key="1">
    <citation type="submission" date="2011-10" db="EMBL/GenBank/DDBJ databases">
        <authorList>
            <person name="Genoscope - CEA"/>
        </authorList>
    </citation>
    <scope>NUCLEOTIDE SEQUENCE [LARGE SCALE GENOMIC DNA]</scope>
    <source>
        <strain evidence="13 14">RCC 1105</strain>
    </source>
</reference>
<dbReference type="GO" id="GO:0016787">
    <property type="term" value="F:hydrolase activity"/>
    <property type="evidence" value="ECO:0007669"/>
    <property type="project" value="UniProtKB-KW"/>
</dbReference>
<dbReference type="GO" id="GO:0005634">
    <property type="term" value="C:nucleus"/>
    <property type="evidence" value="ECO:0007669"/>
    <property type="project" value="UniProtKB-SubCell"/>
</dbReference>
<feature type="domain" description="Helicase ATP-binding" evidence="11">
    <location>
        <begin position="68"/>
        <end position="239"/>
    </location>
</feature>
<evidence type="ECO:0000256" key="5">
    <source>
        <dbReference type="ARBA" id="ARBA00022840"/>
    </source>
</evidence>
<evidence type="ECO:0000259" key="11">
    <source>
        <dbReference type="PROSITE" id="PS51192"/>
    </source>
</evidence>
<keyword evidence="2 9" id="KW-0547">Nucleotide-binding</keyword>
<dbReference type="InterPro" id="IPR014001">
    <property type="entry name" value="Helicase_ATP-bd"/>
</dbReference>
<dbReference type="PROSITE" id="PS51192">
    <property type="entry name" value="HELICASE_ATP_BIND_1"/>
    <property type="match status" value="1"/>
</dbReference>
<dbReference type="CDD" id="cd17954">
    <property type="entry name" value="DEADc_DDX47"/>
    <property type="match status" value="1"/>
</dbReference>
<dbReference type="InterPro" id="IPR000629">
    <property type="entry name" value="RNA-helicase_DEAD-box_CS"/>
</dbReference>
<sequence>MSDTESEGEQKPLPTQKKQNEDNDDSDDSDDDDAKVVTFASLGICKELCAACDAMKWPAASPIQIQSIPHALNGKDVIGLAQTGSGKTGAFALPVLQDLLHEPRAFHTLVLSPTRELASQIAEQFECLGKDIGVKCAVLVGGMDMTSQSLQIGKRPHVLVGTPGRVVDHLENTKGFSLRQLKVLILDEADRLLNLDFEEEIDTILKVIPRERRTQLFSATMTSKVNKLQRACLRDPVKVEVASKYSTVKSLKQNYLFVPAKHKECYACYLLNELSASTIMMFTRTCEQTRKLALVARNLGFSAIPIHGQMSQPKRQGALNKFKGGERNILVATDVASRGLDIPSVDVVINFDVPMNSKDYVHRVGRTARAGRSGLAITLVTQYDVELYQKIERLIEKRLEKYPVEEEQCLVMLERVNEAQRIAASQMRDADAKKGGGFKRIRNDDVGEDDLSAIIGRKKYAFGDEKKGMKKTKQSGGGAKGYKGRGR</sequence>
<name>K8FHU3_9CHLO</name>
<evidence type="ECO:0000256" key="6">
    <source>
        <dbReference type="ARBA" id="ARBA00022884"/>
    </source>
</evidence>
<comment type="similarity">
    <text evidence="8">Belongs to the DEAD box helicase family. DDX47/RRP3 subfamily.</text>
</comment>
<proteinExistence type="inferred from homology"/>
<comment type="subcellular location">
    <subcellularLocation>
        <location evidence="1">Nucleus</location>
    </subcellularLocation>
</comment>
<keyword evidence="7" id="KW-0539">Nucleus</keyword>
<evidence type="ECO:0000256" key="10">
    <source>
        <dbReference type="SAM" id="MobiDB-lite"/>
    </source>
</evidence>
<dbReference type="GO" id="GO:0005524">
    <property type="term" value="F:ATP binding"/>
    <property type="evidence" value="ECO:0007669"/>
    <property type="project" value="UniProtKB-KW"/>
</dbReference>
<evidence type="ECO:0000256" key="3">
    <source>
        <dbReference type="ARBA" id="ARBA00022801"/>
    </source>
</evidence>
<dbReference type="InterPro" id="IPR027417">
    <property type="entry name" value="P-loop_NTPase"/>
</dbReference>
<dbReference type="InterPro" id="IPR050079">
    <property type="entry name" value="DEAD_box_RNA_helicase"/>
</dbReference>
<dbReference type="PROSITE" id="PS51194">
    <property type="entry name" value="HELICASE_CTER"/>
    <property type="match status" value="1"/>
</dbReference>
<dbReference type="PROSITE" id="PS00039">
    <property type="entry name" value="DEAD_ATP_HELICASE"/>
    <property type="match status" value="1"/>
</dbReference>
<accession>K8FHU3</accession>
<dbReference type="RefSeq" id="XP_007512086.1">
    <property type="nucleotide sequence ID" value="XM_007512024.1"/>
</dbReference>
<dbReference type="GO" id="GO:0005829">
    <property type="term" value="C:cytosol"/>
    <property type="evidence" value="ECO:0007669"/>
    <property type="project" value="TreeGrafter"/>
</dbReference>
<dbReference type="AlphaFoldDB" id="K8FHU3"/>
<evidence type="ECO:0000256" key="2">
    <source>
        <dbReference type="ARBA" id="ARBA00022741"/>
    </source>
</evidence>
<dbReference type="CDD" id="cd18787">
    <property type="entry name" value="SF2_C_DEAD"/>
    <property type="match status" value="1"/>
</dbReference>
<evidence type="ECO:0000256" key="8">
    <source>
        <dbReference type="ARBA" id="ARBA00024350"/>
    </source>
</evidence>
<dbReference type="OrthoDB" id="10261904at2759"/>
<dbReference type="Proteomes" id="UP000198341">
    <property type="component" value="Chromosome 7"/>
</dbReference>
<gene>
    <name evidence="13" type="ORF">Bathy07g04030</name>
</gene>
<evidence type="ECO:0000256" key="4">
    <source>
        <dbReference type="ARBA" id="ARBA00022806"/>
    </source>
</evidence>
<organism evidence="13 14">
    <name type="scientific">Bathycoccus prasinos</name>
    <dbReference type="NCBI Taxonomy" id="41875"/>
    <lineage>
        <taxon>Eukaryota</taxon>
        <taxon>Viridiplantae</taxon>
        <taxon>Chlorophyta</taxon>
        <taxon>Mamiellophyceae</taxon>
        <taxon>Mamiellales</taxon>
        <taxon>Bathycoccaceae</taxon>
        <taxon>Bathycoccus</taxon>
    </lineage>
</organism>
<dbReference type="SUPFAM" id="SSF52540">
    <property type="entry name" value="P-loop containing nucleoside triphosphate hydrolases"/>
    <property type="match status" value="1"/>
</dbReference>
<dbReference type="KEGG" id="bpg:Bathy07g04030"/>
<dbReference type="PANTHER" id="PTHR47959:SF24">
    <property type="entry name" value="ATP-DEPENDENT RNA HELICASE"/>
    <property type="match status" value="1"/>
</dbReference>
<dbReference type="EMBL" id="FO082272">
    <property type="protein sequence ID" value="CCO66174.1"/>
    <property type="molecule type" value="Genomic_DNA"/>
</dbReference>
<dbReference type="STRING" id="41875.K8FHU3"/>
<evidence type="ECO:0000259" key="12">
    <source>
        <dbReference type="PROSITE" id="PS51194"/>
    </source>
</evidence>
<evidence type="ECO:0000313" key="13">
    <source>
        <dbReference type="EMBL" id="CCO66174.1"/>
    </source>
</evidence>
<dbReference type="SMART" id="SM00487">
    <property type="entry name" value="DEXDc"/>
    <property type="match status" value="1"/>
</dbReference>
<evidence type="ECO:0000256" key="9">
    <source>
        <dbReference type="RuleBase" id="RU000492"/>
    </source>
</evidence>
<dbReference type="InterPro" id="IPR011545">
    <property type="entry name" value="DEAD/DEAH_box_helicase_dom"/>
</dbReference>
<evidence type="ECO:0000313" key="14">
    <source>
        <dbReference type="Proteomes" id="UP000198341"/>
    </source>
</evidence>
<dbReference type="GeneID" id="19014892"/>
<evidence type="ECO:0000256" key="7">
    <source>
        <dbReference type="ARBA" id="ARBA00023242"/>
    </source>
</evidence>
<dbReference type="GO" id="GO:0003724">
    <property type="term" value="F:RNA helicase activity"/>
    <property type="evidence" value="ECO:0007669"/>
    <property type="project" value="TreeGrafter"/>
</dbReference>
<feature type="region of interest" description="Disordered" evidence="10">
    <location>
        <begin position="465"/>
        <end position="487"/>
    </location>
</feature>
<keyword evidence="6" id="KW-0694">RNA-binding</keyword>
<dbReference type="PANTHER" id="PTHR47959">
    <property type="entry name" value="ATP-DEPENDENT RNA HELICASE RHLE-RELATED"/>
    <property type="match status" value="1"/>
</dbReference>
<dbReference type="SMART" id="SM00490">
    <property type="entry name" value="HELICc"/>
    <property type="match status" value="1"/>
</dbReference>
<dbReference type="InterPro" id="IPR044765">
    <property type="entry name" value="DDX47/Rrp3_DEADc"/>
</dbReference>
<keyword evidence="4 9" id="KW-0347">Helicase</keyword>
<keyword evidence="14" id="KW-1185">Reference proteome</keyword>
<keyword evidence="5 9" id="KW-0067">ATP-binding</keyword>
<protein>
    <recommendedName>
        <fullName evidence="15">ATP-dependent RNA helicase DDX47</fullName>
    </recommendedName>
</protein>